<dbReference type="InterPro" id="IPR001674">
    <property type="entry name" value="GMP_synth_C"/>
</dbReference>
<evidence type="ECO:0000256" key="11">
    <source>
        <dbReference type="ARBA" id="ARBA00030464"/>
    </source>
</evidence>
<dbReference type="AlphaFoldDB" id="A0A2T0A4T3"/>
<dbReference type="Pfam" id="PF02540">
    <property type="entry name" value="NAD_synthase"/>
    <property type="match status" value="1"/>
</dbReference>
<dbReference type="InterPro" id="IPR025777">
    <property type="entry name" value="GMPS_ATP_PPase_dom"/>
</dbReference>
<dbReference type="CDD" id="cd01742">
    <property type="entry name" value="GATase1_GMP_Synthase"/>
    <property type="match status" value="1"/>
</dbReference>
<dbReference type="PRINTS" id="PR00096">
    <property type="entry name" value="GATASE"/>
</dbReference>
<keyword evidence="6 15" id="KW-0547">Nucleotide-binding</keyword>
<evidence type="ECO:0000256" key="6">
    <source>
        <dbReference type="ARBA" id="ARBA00022741"/>
    </source>
</evidence>
<dbReference type="Pfam" id="PF00117">
    <property type="entry name" value="GATase"/>
    <property type="match status" value="1"/>
</dbReference>
<dbReference type="EMBL" id="LCTV02000008">
    <property type="protein sequence ID" value="PRQ73003.1"/>
    <property type="molecule type" value="Genomic_DNA"/>
</dbReference>
<dbReference type="Pfam" id="PF00958">
    <property type="entry name" value="GMP_synt_C"/>
    <property type="match status" value="1"/>
</dbReference>
<protein>
    <recommendedName>
        <fullName evidence="4">GMP synthase [glutamine-hydrolyzing]</fullName>
        <ecNumber evidence="3">6.3.5.2</ecNumber>
    </recommendedName>
    <alternativeName>
        <fullName evidence="11">GMP synthetase</fullName>
    </alternativeName>
    <alternativeName>
        <fullName evidence="12">Glutamine amidotransferase</fullName>
    </alternativeName>
</protein>
<comment type="function">
    <text evidence="13">Catalyzes the conversion of xanthine monophosphate (XMP) to GMP in the presence of glutamine and ATP through an adenyl-XMP intermediate.</text>
</comment>
<keyword evidence="9 15" id="KW-0067">ATP-binding</keyword>
<dbReference type="NCBIfam" id="TIGR00884">
    <property type="entry name" value="guaA_Cterm"/>
    <property type="match status" value="1"/>
</dbReference>
<dbReference type="InterPro" id="IPR004739">
    <property type="entry name" value="GMP_synth_GATase"/>
</dbReference>
<organism evidence="17 18">
    <name type="scientific">Rhodotorula toruloides</name>
    <name type="common">Yeast</name>
    <name type="synonym">Rhodosporidium toruloides</name>
    <dbReference type="NCBI Taxonomy" id="5286"/>
    <lineage>
        <taxon>Eukaryota</taxon>
        <taxon>Fungi</taxon>
        <taxon>Dikarya</taxon>
        <taxon>Basidiomycota</taxon>
        <taxon>Pucciniomycotina</taxon>
        <taxon>Microbotryomycetes</taxon>
        <taxon>Sporidiobolales</taxon>
        <taxon>Sporidiobolaceae</taxon>
        <taxon>Rhodotorula</taxon>
    </lineage>
</organism>
<dbReference type="InterPro" id="IPR029062">
    <property type="entry name" value="Class_I_gatase-like"/>
</dbReference>
<evidence type="ECO:0000256" key="10">
    <source>
        <dbReference type="ARBA" id="ARBA00022962"/>
    </source>
</evidence>
<comment type="subcellular location">
    <subcellularLocation>
        <location evidence="1">Cytoplasm</location>
        <location evidence="1">Cytosol</location>
    </subcellularLocation>
</comment>
<reference evidence="17 18" key="1">
    <citation type="journal article" date="2018" name="Elife">
        <title>Functional genomics of lipid metabolism in the oleaginous yeast Rhodosporidium toruloides.</title>
        <authorList>
            <person name="Coradetti S.T."/>
            <person name="Pinel D."/>
            <person name="Geiselman G."/>
            <person name="Ito M."/>
            <person name="Mondo S."/>
            <person name="Reilly M.C."/>
            <person name="Cheng Y.F."/>
            <person name="Bauer S."/>
            <person name="Grigoriev I."/>
            <person name="Gladden J.M."/>
            <person name="Simmons B.A."/>
            <person name="Brem R."/>
            <person name="Arkin A.P."/>
            <person name="Skerker J.M."/>
        </authorList>
    </citation>
    <scope>NUCLEOTIDE SEQUENCE [LARGE SCALE GENOMIC DNA]</scope>
    <source>
        <strain evidence="17 18">NBRC 0880</strain>
    </source>
</reference>
<dbReference type="SUPFAM" id="SSF52317">
    <property type="entry name" value="Class I glutamine amidotransferase-like"/>
    <property type="match status" value="1"/>
</dbReference>
<evidence type="ECO:0000256" key="1">
    <source>
        <dbReference type="ARBA" id="ARBA00004514"/>
    </source>
</evidence>
<dbReference type="NCBIfam" id="TIGR00888">
    <property type="entry name" value="guaA_Nterm"/>
    <property type="match status" value="1"/>
</dbReference>
<dbReference type="InterPro" id="IPR022955">
    <property type="entry name" value="GMP_synthase"/>
</dbReference>
<evidence type="ECO:0000256" key="14">
    <source>
        <dbReference type="ARBA" id="ARBA00049404"/>
    </source>
</evidence>
<dbReference type="FunFam" id="3.40.50.880:FF:000001">
    <property type="entry name" value="GMP synthase [glutamine-hydrolyzing]"/>
    <property type="match status" value="1"/>
</dbReference>
<evidence type="ECO:0000256" key="3">
    <source>
        <dbReference type="ARBA" id="ARBA00012746"/>
    </source>
</evidence>
<dbReference type="PANTHER" id="PTHR11922:SF2">
    <property type="entry name" value="GMP SYNTHASE [GLUTAMINE-HYDROLYZING]"/>
    <property type="match status" value="1"/>
</dbReference>
<dbReference type="Proteomes" id="UP000239560">
    <property type="component" value="Unassembled WGS sequence"/>
</dbReference>
<comment type="pathway">
    <text evidence="2">Purine metabolism; GMP biosynthesis; GMP from XMP (L-Gln route): step 1/1.</text>
</comment>
<dbReference type="CDD" id="cd01997">
    <property type="entry name" value="GMP_synthase_C"/>
    <property type="match status" value="1"/>
</dbReference>
<dbReference type="SUPFAM" id="SSF54810">
    <property type="entry name" value="GMP synthetase C-terminal dimerisation domain"/>
    <property type="match status" value="1"/>
</dbReference>
<dbReference type="GO" id="GO:0005829">
    <property type="term" value="C:cytosol"/>
    <property type="evidence" value="ECO:0007669"/>
    <property type="project" value="UniProtKB-SubCell"/>
</dbReference>
<keyword evidence="5" id="KW-0436">Ligase</keyword>
<gene>
    <name evidence="17" type="ORF">AAT19DRAFT_15756</name>
</gene>
<dbReference type="GO" id="GO:0005524">
    <property type="term" value="F:ATP binding"/>
    <property type="evidence" value="ECO:0007669"/>
    <property type="project" value="UniProtKB-UniRule"/>
</dbReference>
<dbReference type="InterPro" id="IPR022310">
    <property type="entry name" value="NAD/GMP_synthase"/>
</dbReference>
<evidence type="ECO:0000256" key="5">
    <source>
        <dbReference type="ARBA" id="ARBA00022598"/>
    </source>
</evidence>
<evidence type="ECO:0000313" key="18">
    <source>
        <dbReference type="Proteomes" id="UP000239560"/>
    </source>
</evidence>
<evidence type="ECO:0000256" key="7">
    <source>
        <dbReference type="ARBA" id="ARBA00022749"/>
    </source>
</evidence>
<proteinExistence type="inferred from homology"/>
<keyword evidence="10" id="KW-0315">Glutamine amidotransferase</keyword>
<evidence type="ECO:0000256" key="4">
    <source>
        <dbReference type="ARBA" id="ARBA00021562"/>
    </source>
</evidence>
<comment type="catalytic activity">
    <reaction evidence="14">
        <text>XMP + L-glutamine + ATP + H2O = GMP + L-glutamate + AMP + diphosphate + 2 H(+)</text>
        <dbReference type="Rhea" id="RHEA:11680"/>
        <dbReference type="ChEBI" id="CHEBI:15377"/>
        <dbReference type="ChEBI" id="CHEBI:15378"/>
        <dbReference type="ChEBI" id="CHEBI:29985"/>
        <dbReference type="ChEBI" id="CHEBI:30616"/>
        <dbReference type="ChEBI" id="CHEBI:33019"/>
        <dbReference type="ChEBI" id="CHEBI:57464"/>
        <dbReference type="ChEBI" id="CHEBI:58115"/>
        <dbReference type="ChEBI" id="CHEBI:58359"/>
        <dbReference type="ChEBI" id="CHEBI:456215"/>
        <dbReference type="EC" id="6.3.5.2"/>
    </reaction>
</comment>
<dbReference type="InterPro" id="IPR017926">
    <property type="entry name" value="GATASE"/>
</dbReference>
<evidence type="ECO:0000256" key="12">
    <source>
        <dbReference type="ARBA" id="ARBA00031356"/>
    </source>
</evidence>
<dbReference type="FunFam" id="3.40.50.620:FF:000001">
    <property type="entry name" value="GMP synthase [glutamine-hydrolyzing]"/>
    <property type="match status" value="1"/>
</dbReference>
<dbReference type="PROSITE" id="PS51273">
    <property type="entry name" value="GATASE_TYPE_1"/>
    <property type="match status" value="1"/>
</dbReference>
<dbReference type="Gene3D" id="3.30.300.10">
    <property type="match status" value="1"/>
</dbReference>
<dbReference type="PANTHER" id="PTHR11922">
    <property type="entry name" value="GMP SYNTHASE-RELATED"/>
    <property type="match status" value="1"/>
</dbReference>
<evidence type="ECO:0000259" key="16">
    <source>
        <dbReference type="PROSITE" id="PS51553"/>
    </source>
</evidence>
<evidence type="ECO:0000256" key="8">
    <source>
        <dbReference type="ARBA" id="ARBA00022755"/>
    </source>
</evidence>
<dbReference type="EC" id="6.3.5.2" evidence="3"/>
<dbReference type="UniPathway" id="UPA00189">
    <property type="reaction ID" value="UER00296"/>
</dbReference>
<sequence length="559" mass="61986">MAAIAPPAGQEPAPAQLADSIVQSFDSILILDFGSQYSHLIVRRCREFNVYCEMLPCTQKLADLKWKPKGIILSGSPFSVYEKDAPRVDPAVYDAGVPVLGICYGLQASRGDVETANHFGARVEASDHREYGEAIIKVLVQPPEAPAHLNKLFEGLPAESPVWMSHSDRLHSLPENFTTVATTESAPFAAIAHNEKPIYGIQFHPEVTHSLRGKDVLRRFVINICGCEQGWTMESFIDKEIERIRTLVGPKGQVIGAVSGGVDSSVAAKLMHEAIGDRFHAIMVDNGVLRLNEAQQVHKMLCEDLGVNLTVVDASDLFLGKLKGVTDPEQKRKIIGNTFIEVFEEKATEIEQQVKEAGGDYGEIEWLLQGTLYPDVIESISFKGPSATIKTHHNVGGLLDDMKLKLIEPLRELFKDEVRALGRLLKIPEHLVGRHPFPGPGLAIRILGEVTREQVRIAQQADYIFIDEIRKAGLYDQISQAFCALLPVRAVGVQGDRRTYEQVICLRAVKTEDFMTADWFDFPPAVLRKMSNRITNEVQGVNRVVMDITSKPPGTVEWL</sequence>
<dbReference type="PROSITE" id="PS51553">
    <property type="entry name" value="GMPS_ATP_PPASE"/>
    <property type="match status" value="1"/>
</dbReference>
<evidence type="ECO:0000256" key="2">
    <source>
        <dbReference type="ARBA" id="ARBA00005153"/>
    </source>
</evidence>
<name>A0A2T0A4T3_RHOTO</name>
<feature type="binding site" evidence="15">
    <location>
        <begin position="259"/>
        <end position="265"/>
    </location>
    <ligand>
        <name>ATP</name>
        <dbReference type="ChEBI" id="CHEBI:30616"/>
    </ligand>
</feature>
<evidence type="ECO:0000256" key="15">
    <source>
        <dbReference type="PROSITE-ProRule" id="PRU00886"/>
    </source>
</evidence>
<keyword evidence="7 15" id="KW-0332">GMP biosynthesis</keyword>
<feature type="domain" description="GMPS ATP-PPase" evidence="16">
    <location>
        <begin position="231"/>
        <end position="434"/>
    </location>
</feature>
<evidence type="ECO:0000256" key="9">
    <source>
        <dbReference type="ARBA" id="ARBA00022840"/>
    </source>
</evidence>
<dbReference type="SUPFAM" id="SSF52402">
    <property type="entry name" value="Adenine nucleotide alpha hydrolases-like"/>
    <property type="match status" value="1"/>
</dbReference>
<accession>A0A2T0A4T3</accession>
<dbReference type="Gene3D" id="3.40.50.880">
    <property type="match status" value="1"/>
</dbReference>
<dbReference type="InterPro" id="IPR014729">
    <property type="entry name" value="Rossmann-like_a/b/a_fold"/>
</dbReference>
<comment type="caution">
    <text evidence="17">The sequence shown here is derived from an EMBL/GenBank/DDBJ whole genome shotgun (WGS) entry which is preliminary data.</text>
</comment>
<dbReference type="OrthoDB" id="1724632at2759"/>
<dbReference type="Gene3D" id="3.40.50.620">
    <property type="entry name" value="HUPs"/>
    <property type="match status" value="1"/>
</dbReference>
<evidence type="ECO:0000313" key="17">
    <source>
        <dbReference type="EMBL" id="PRQ73003.1"/>
    </source>
</evidence>
<dbReference type="NCBIfam" id="NF000848">
    <property type="entry name" value="PRK00074.1"/>
    <property type="match status" value="1"/>
</dbReference>
<evidence type="ECO:0000256" key="13">
    <source>
        <dbReference type="ARBA" id="ARBA00044933"/>
    </source>
</evidence>
<dbReference type="GO" id="GO:0003921">
    <property type="term" value="F:GMP synthase activity"/>
    <property type="evidence" value="ECO:0007669"/>
    <property type="project" value="InterPro"/>
</dbReference>
<dbReference type="HAMAP" id="MF_00344">
    <property type="entry name" value="GMP_synthase"/>
    <property type="match status" value="1"/>
</dbReference>
<dbReference type="FunFam" id="3.30.300.10:FF:000002">
    <property type="entry name" value="GMP synthase [glutamine-hydrolyzing]"/>
    <property type="match status" value="1"/>
</dbReference>
<keyword evidence="8 15" id="KW-0658">Purine biosynthesis</keyword>